<gene>
    <name evidence="5" type="ORF">SAMN04515677_10533</name>
</gene>
<name>A0A1G9Q4F7_9FIRM</name>
<dbReference type="RefSeq" id="WP_092725978.1">
    <property type="nucleotide sequence ID" value="NZ_FNGW01000005.1"/>
</dbReference>
<sequence length="137" mass="15913">MQDNCKYIGKYVSQIYRKGSSFISKGLNELGIGSGQVMFLLELYRQDGRSQEELCDVLNIDKGTTARAIKKLEEEKFLTRVKDETDKRAYKVYLTQKSKDLKFDVISVMMQWEDNITSKLTEEEAENMVMMLKKICT</sequence>
<dbReference type="GO" id="GO:0003677">
    <property type="term" value="F:DNA binding"/>
    <property type="evidence" value="ECO:0007669"/>
    <property type="project" value="UniProtKB-KW"/>
</dbReference>
<keyword evidence="1" id="KW-0805">Transcription regulation</keyword>
<dbReference type="InterPro" id="IPR036390">
    <property type="entry name" value="WH_DNA-bd_sf"/>
</dbReference>
<evidence type="ECO:0000313" key="6">
    <source>
        <dbReference type="Proteomes" id="UP000199068"/>
    </source>
</evidence>
<feature type="domain" description="HTH marR-type" evidence="4">
    <location>
        <begin position="1"/>
        <end position="137"/>
    </location>
</feature>
<dbReference type="STRING" id="1121325.SAMN04515677_10533"/>
<evidence type="ECO:0000256" key="1">
    <source>
        <dbReference type="ARBA" id="ARBA00023015"/>
    </source>
</evidence>
<dbReference type="GO" id="GO:0003700">
    <property type="term" value="F:DNA-binding transcription factor activity"/>
    <property type="evidence" value="ECO:0007669"/>
    <property type="project" value="InterPro"/>
</dbReference>
<evidence type="ECO:0000256" key="2">
    <source>
        <dbReference type="ARBA" id="ARBA00023125"/>
    </source>
</evidence>
<dbReference type="Proteomes" id="UP000199068">
    <property type="component" value="Unassembled WGS sequence"/>
</dbReference>
<dbReference type="PANTHER" id="PTHR42756:SF2">
    <property type="entry name" value="MARR FAMILY REGULATORY PROTEIN"/>
    <property type="match status" value="1"/>
</dbReference>
<dbReference type="PRINTS" id="PR00598">
    <property type="entry name" value="HTHMARR"/>
</dbReference>
<dbReference type="AlphaFoldDB" id="A0A1G9Q4F7"/>
<proteinExistence type="predicted"/>
<accession>A0A1G9Q4F7</accession>
<keyword evidence="2 5" id="KW-0238">DNA-binding</keyword>
<reference evidence="5 6" key="1">
    <citation type="submission" date="2016-10" db="EMBL/GenBank/DDBJ databases">
        <authorList>
            <person name="de Groot N.N."/>
        </authorList>
    </citation>
    <scope>NUCLEOTIDE SEQUENCE [LARGE SCALE GENOMIC DNA]</scope>
    <source>
        <strain evidence="5 6">DSM 797</strain>
    </source>
</reference>
<organism evidence="5 6">
    <name type="scientific">Romboutsia lituseburensis DSM 797</name>
    <dbReference type="NCBI Taxonomy" id="1121325"/>
    <lineage>
        <taxon>Bacteria</taxon>
        <taxon>Bacillati</taxon>
        <taxon>Bacillota</taxon>
        <taxon>Clostridia</taxon>
        <taxon>Peptostreptococcales</taxon>
        <taxon>Peptostreptococcaceae</taxon>
        <taxon>Romboutsia</taxon>
    </lineage>
</organism>
<evidence type="ECO:0000256" key="3">
    <source>
        <dbReference type="ARBA" id="ARBA00023163"/>
    </source>
</evidence>
<dbReference type="InterPro" id="IPR036388">
    <property type="entry name" value="WH-like_DNA-bd_sf"/>
</dbReference>
<keyword evidence="3" id="KW-0804">Transcription</keyword>
<evidence type="ECO:0000313" key="5">
    <source>
        <dbReference type="EMBL" id="SDM05859.1"/>
    </source>
</evidence>
<dbReference type="SUPFAM" id="SSF46785">
    <property type="entry name" value="Winged helix' DNA-binding domain"/>
    <property type="match status" value="1"/>
</dbReference>
<dbReference type="InterPro" id="IPR000835">
    <property type="entry name" value="HTH_MarR-typ"/>
</dbReference>
<dbReference type="Pfam" id="PF12802">
    <property type="entry name" value="MarR_2"/>
    <property type="match status" value="1"/>
</dbReference>
<protein>
    <submittedName>
        <fullName evidence="5">DNA-binding transcriptional regulator, MarR family</fullName>
    </submittedName>
</protein>
<evidence type="ECO:0000259" key="4">
    <source>
        <dbReference type="PROSITE" id="PS50995"/>
    </source>
</evidence>
<dbReference type="SMART" id="SM00347">
    <property type="entry name" value="HTH_MARR"/>
    <property type="match status" value="1"/>
</dbReference>
<dbReference type="PANTHER" id="PTHR42756">
    <property type="entry name" value="TRANSCRIPTIONAL REGULATOR, MARR"/>
    <property type="match status" value="1"/>
</dbReference>
<dbReference type="EMBL" id="FNGW01000005">
    <property type="protein sequence ID" value="SDM05859.1"/>
    <property type="molecule type" value="Genomic_DNA"/>
</dbReference>
<dbReference type="PROSITE" id="PS50995">
    <property type="entry name" value="HTH_MARR_2"/>
    <property type="match status" value="1"/>
</dbReference>
<keyword evidence="6" id="KW-1185">Reference proteome</keyword>
<dbReference type="Gene3D" id="1.10.10.10">
    <property type="entry name" value="Winged helix-like DNA-binding domain superfamily/Winged helix DNA-binding domain"/>
    <property type="match status" value="1"/>
</dbReference>